<proteinExistence type="predicted"/>
<dbReference type="InterPro" id="IPR001845">
    <property type="entry name" value="HTH_ArsR_DNA-bd_dom"/>
</dbReference>
<dbReference type="NCBIfam" id="NF033788">
    <property type="entry name" value="HTH_metalloreg"/>
    <property type="match status" value="1"/>
</dbReference>
<dbReference type="GeneID" id="66517496"/>
<accession>A0AAW3UZ26</accession>
<dbReference type="Pfam" id="PF12840">
    <property type="entry name" value="HTH_20"/>
    <property type="match status" value="1"/>
</dbReference>
<sequence>MSPKDKLPGKPSGAKPAAGPARVKAAMLRSSAQIFAALGDETRLRLIAVLCAGSAMSIAQLTAGTEMTRQSVTQHLQVLANAGLVRDVKMGRERLWAFEPAHLDEARRALEAISQQWDQALSRLKAAVEED</sequence>
<dbReference type="SUPFAM" id="SSF46785">
    <property type="entry name" value="Winged helix' DNA-binding domain"/>
    <property type="match status" value="1"/>
</dbReference>
<dbReference type="RefSeq" id="WP_081833054.1">
    <property type="nucleotide sequence ID" value="NZ_CADFGE010000011.1"/>
</dbReference>
<dbReference type="PROSITE" id="PS50987">
    <property type="entry name" value="HTH_ARSR_2"/>
    <property type="match status" value="1"/>
</dbReference>
<dbReference type="Gene3D" id="1.10.10.10">
    <property type="entry name" value="Winged helix-like DNA-binding domain superfamily/Winged helix DNA-binding domain"/>
    <property type="match status" value="1"/>
</dbReference>
<evidence type="ECO:0000313" key="3">
    <source>
        <dbReference type="Proteomes" id="UP000518681"/>
    </source>
</evidence>
<dbReference type="PANTHER" id="PTHR38600:SF1">
    <property type="entry name" value="TRANSCRIPTIONAL REGULATORY PROTEIN"/>
    <property type="match status" value="1"/>
</dbReference>
<comment type="caution">
    <text evidence="2">The sequence shown here is derived from an EMBL/GenBank/DDBJ whole genome shotgun (WGS) entry which is preliminary data.</text>
</comment>
<dbReference type="EMBL" id="JACIIK010000006">
    <property type="protein sequence ID" value="MBB6203001.1"/>
    <property type="molecule type" value="Genomic_DNA"/>
</dbReference>
<dbReference type="GO" id="GO:0003677">
    <property type="term" value="F:DNA binding"/>
    <property type="evidence" value="ECO:0007669"/>
    <property type="project" value="UniProtKB-KW"/>
</dbReference>
<dbReference type="PRINTS" id="PR00778">
    <property type="entry name" value="HTHARSR"/>
</dbReference>
<name>A0AAW3UZ26_9BURK</name>
<dbReference type="InterPro" id="IPR036390">
    <property type="entry name" value="WH_DNA-bd_sf"/>
</dbReference>
<dbReference type="GO" id="GO:0003700">
    <property type="term" value="F:DNA-binding transcription factor activity"/>
    <property type="evidence" value="ECO:0007669"/>
    <property type="project" value="InterPro"/>
</dbReference>
<organism evidence="2 3">
    <name type="scientific">Paraburkholderia fungorum</name>
    <dbReference type="NCBI Taxonomy" id="134537"/>
    <lineage>
        <taxon>Bacteria</taxon>
        <taxon>Pseudomonadati</taxon>
        <taxon>Pseudomonadota</taxon>
        <taxon>Betaproteobacteria</taxon>
        <taxon>Burkholderiales</taxon>
        <taxon>Burkholderiaceae</taxon>
        <taxon>Paraburkholderia</taxon>
    </lineage>
</organism>
<reference evidence="2 3" key="1">
    <citation type="submission" date="2020-08" db="EMBL/GenBank/DDBJ databases">
        <title>Genomic Encyclopedia of Type Strains, Phase IV (KMG-V): Genome sequencing to study the core and pangenomes of soil and plant-associated prokaryotes.</title>
        <authorList>
            <person name="Whitman W."/>
        </authorList>
    </citation>
    <scope>NUCLEOTIDE SEQUENCE [LARGE SCALE GENOMIC DNA]</scope>
    <source>
        <strain evidence="2 3">SEMIA 4013</strain>
    </source>
</reference>
<dbReference type="CDD" id="cd00090">
    <property type="entry name" value="HTH_ARSR"/>
    <property type="match status" value="1"/>
</dbReference>
<dbReference type="PANTHER" id="PTHR38600">
    <property type="entry name" value="TRANSCRIPTIONAL REGULATORY PROTEIN"/>
    <property type="match status" value="1"/>
</dbReference>
<protein>
    <submittedName>
        <fullName evidence="2">DNA-binding transcriptional ArsR family regulator</fullName>
    </submittedName>
</protein>
<evidence type="ECO:0000259" key="1">
    <source>
        <dbReference type="PROSITE" id="PS50987"/>
    </source>
</evidence>
<dbReference type="AlphaFoldDB" id="A0AAW3UZ26"/>
<feature type="domain" description="HTH arsR-type" evidence="1">
    <location>
        <begin position="23"/>
        <end position="118"/>
    </location>
</feature>
<dbReference type="Proteomes" id="UP000518681">
    <property type="component" value="Unassembled WGS sequence"/>
</dbReference>
<keyword evidence="2" id="KW-0238">DNA-binding</keyword>
<dbReference type="SMART" id="SM00418">
    <property type="entry name" value="HTH_ARSR"/>
    <property type="match status" value="1"/>
</dbReference>
<gene>
    <name evidence="2" type="ORF">GGD69_003869</name>
</gene>
<evidence type="ECO:0000313" key="2">
    <source>
        <dbReference type="EMBL" id="MBB6203001.1"/>
    </source>
</evidence>
<dbReference type="InterPro" id="IPR036388">
    <property type="entry name" value="WH-like_DNA-bd_sf"/>
</dbReference>
<dbReference type="InterPro" id="IPR011991">
    <property type="entry name" value="ArsR-like_HTH"/>
</dbReference>